<feature type="domain" description="BAAT/Acyl-CoA thioester hydrolase C-terminal" evidence="1">
    <location>
        <begin position="99"/>
        <end position="268"/>
    </location>
</feature>
<keyword evidence="2" id="KW-0378">Hydrolase</keyword>
<accession>A0ABV4NHU3</accession>
<protein>
    <submittedName>
        <fullName evidence="2">Acyl-CoA thioester hydrolase/BAAT C-terminal domain-containing protein</fullName>
    </submittedName>
</protein>
<comment type="caution">
    <text evidence="2">The sequence shown here is derived from an EMBL/GenBank/DDBJ whole genome shotgun (WGS) entry which is preliminary data.</text>
</comment>
<dbReference type="Gene3D" id="3.40.50.1820">
    <property type="entry name" value="alpha/beta hydrolase"/>
    <property type="match status" value="1"/>
</dbReference>
<dbReference type="RefSeq" id="WP_372268432.1">
    <property type="nucleotide sequence ID" value="NZ_JBFRUW010000117.1"/>
</dbReference>
<dbReference type="Pfam" id="PF08840">
    <property type="entry name" value="BAAT_C"/>
    <property type="match status" value="1"/>
</dbReference>
<name>A0ABV4NHU3_9VIBR</name>
<evidence type="ECO:0000313" key="3">
    <source>
        <dbReference type="Proteomes" id="UP001570417"/>
    </source>
</evidence>
<sequence length="291" mass="33004">MYKVILMAFIAIVSFKCIAMSERVIDDPALIGTLYYTDGKKEQPVVAMWGGSGGGDFSDSAVVKQSVEMLVERGYAVLALTYFDFNSLSKVIPQALNRVPLEYFGDAFRWVQKQPDLKKNTIAVYGVSRGGELALLLASKFEIIDLAVAGVPSAYAWGSYDRNRTEKDWIELIKTDPCQAAWTWAGKDIPHICNQLLGSYEPWYSVIHDTKLVESAFIPVERSSAAILLTSATHDYVWPSKEMSERIMSRLEANQYSYPFQHLSYRSTHDVHSRSWQDIFDFIELHYPVKE</sequence>
<reference evidence="2 3" key="1">
    <citation type="journal article" date="2024" name="ISME J.">
        <title>Tailless and filamentous prophages are predominant in marine Vibrio.</title>
        <authorList>
            <person name="Steensen K."/>
            <person name="Seneca J."/>
            <person name="Bartlau N."/>
            <person name="Yu X.A."/>
            <person name="Hussain F.A."/>
            <person name="Polz M.F."/>
        </authorList>
    </citation>
    <scope>NUCLEOTIDE SEQUENCE [LARGE SCALE GENOMIC DNA]</scope>
    <source>
        <strain evidence="2 3">10N.222.51.A1</strain>
    </source>
</reference>
<evidence type="ECO:0000259" key="1">
    <source>
        <dbReference type="Pfam" id="PF08840"/>
    </source>
</evidence>
<proteinExistence type="predicted"/>
<dbReference type="PANTHER" id="PTHR10824:SF4">
    <property type="entry name" value="ACYL-COENZYME A THIOESTERASE 1-LIKE"/>
    <property type="match status" value="1"/>
</dbReference>
<dbReference type="GO" id="GO:0016787">
    <property type="term" value="F:hydrolase activity"/>
    <property type="evidence" value="ECO:0007669"/>
    <property type="project" value="UniProtKB-KW"/>
</dbReference>
<gene>
    <name evidence="2" type="ORF">AB4566_20970</name>
</gene>
<keyword evidence="3" id="KW-1185">Reference proteome</keyword>
<dbReference type="SUPFAM" id="SSF53474">
    <property type="entry name" value="alpha/beta-Hydrolases"/>
    <property type="match status" value="1"/>
</dbReference>
<dbReference type="InterPro" id="IPR014940">
    <property type="entry name" value="BAAT_C"/>
</dbReference>
<evidence type="ECO:0000313" key="2">
    <source>
        <dbReference type="EMBL" id="MFA0570732.1"/>
    </source>
</evidence>
<organism evidence="2 3">
    <name type="scientific">Vibrio gallaecicus</name>
    <dbReference type="NCBI Taxonomy" id="552386"/>
    <lineage>
        <taxon>Bacteria</taxon>
        <taxon>Pseudomonadati</taxon>
        <taxon>Pseudomonadota</taxon>
        <taxon>Gammaproteobacteria</taxon>
        <taxon>Vibrionales</taxon>
        <taxon>Vibrionaceae</taxon>
        <taxon>Vibrio</taxon>
    </lineage>
</organism>
<dbReference type="EMBL" id="JBFRUW010000117">
    <property type="protein sequence ID" value="MFA0570732.1"/>
    <property type="molecule type" value="Genomic_DNA"/>
</dbReference>
<dbReference type="InterPro" id="IPR029058">
    <property type="entry name" value="AB_hydrolase_fold"/>
</dbReference>
<dbReference type="PANTHER" id="PTHR10824">
    <property type="entry name" value="ACYL-COENZYME A THIOESTERASE-RELATED"/>
    <property type="match status" value="1"/>
</dbReference>
<dbReference type="Proteomes" id="UP001570417">
    <property type="component" value="Unassembled WGS sequence"/>
</dbReference>